<dbReference type="RefSeq" id="WP_268164455.1">
    <property type="nucleotide sequence ID" value="NZ_JAPFAP010000001.1"/>
</dbReference>
<dbReference type="GO" id="GO:0005737">
    <property type="term" value="C:cytoplasm"/>
    <property type="evidence" value="ECO:0007669"/>
    <property type="project" value="UniProtKB-SubCell"/>
</dbReference>
<evidence type="ECO:0000256" key="4">
    <source>
        <dbReference type="ARBA" id="ARBA00008378"/>
    </source>
</evidence>
<proteinExistence type="inferred from homology"/>
<dbReference type="InterPro" id="IPR036397">
    <property type="entry name" value="RNaseH_sf"/>
</dbReference>
<comment type="subcellular location">
    <subcellularLocation>
        <location evidence="3">Cytoplasm</location>
    </subcellularLocation>
</comment>
<dbReference type="InterPro" id="IPR012337">
    <property type="entry name" value="RNaseH-like_sf"/>
</dbReference>
<evidence type="ECO:0000256" key="5">
    <source>
        <dbReference type="ARBA" id="ARBA00022490"/>
    </source>
</evidence>
<dbReference type="PANTHER" id="PTHR10954">
    <property type="entry name" value="RIBONUCLEASE H2 SUBUNIT A"/>
    <property type="match status" value="1"/>
</dbReference>
<evidence type="ECO:0000313" key="13">
    <source>
        <dbReference type="EMBL" id="MDI3349542.1"/>
    </source>
</evidence>
<dbReference type="GO" id="GO:0032299">
    <property type="term" value="C:ribonuclease H2 complex"/>
    <property type="evidence" value="ECO:0007669"/>
    <property type="project" value="TreeGrafter"/>
</dbReference>
<dbReference type="SUPFAM" id="SSF53098">
    <property type="entry name" value="Ribonuclease H-like"/>
    <property type="match status" value="1"/>
</dbReference>
<evidence type="ECO:0000256" key="3">
    <source>
        <dbReference type="ARBA" id="ARBA00004496"/>
    </source>
</evidence>
<dbReference type="EC" id="3.1.26.4" evidence="11"/>
<evidence type="ECO:0000256" key="7">
    <source>
        <dbReference type="ARBA" id="ARBA00022723"/>
    </source>
</evidence>
<comment type="function">
    <text evidence="2 11">Endonuclease that specifically degrades the RNA of RNA-DNA hybrids.</text>
</comment>
<keyword evidence="9 10" id="KW-0378">Hydrolase</keyword>
<organism evidence="13 14">
    <name type="scientific">Mycoplasmopsis arginini</name>
    <name type="common">Mycoplasma arginini</name>
    <dbReference type="NCBI Taxonomy" id="2094"/>
    <lineage>
        <taxon>Bacteria</taxon>
        <taxon>Bacillati</taxon>
        <taxon>Mycoplasmatota</taxon>
        <taxon>Mycoplasmoidales</taxon>
        <taxon>Metamycoplasmataceae</taxon>
        <taxon>Mycoplasmopsis</taxon>
    </lineage>
</organism>
<evidence type="ECO:0000256" key="6">
    <source>
        <dbReference type="ARBA" id="ARBA00022722"/>
    </source>
</evidence>
<evidence type="ECO:0000256" key="10">
    <source>
        <dbReference type="PROSITE-ProRule" id="PRU01319"/>
    </source>
</evidence>
<dbReference type="EMBL" id="JAPFAR010000042">
    <property type="protein sequence ID" value="MDI3349542.1"/>
    <property type="molecule type" value="Genomic_DNA"/>
</dbReference>
<keyword evidence="5" id="KW-0963">Cytoplasm</keyword>
<comment type="cofactor">
    <cofactor evidence="10">
        <name>Mn(2+)</name>
        <dbReference type="ChEBI" id="CHEBI:29035"/>
    </cofactor>
    <cofactor evidence="10">
        <name>Mg(2+)</name>
        <dbReference type="ChEBI" id="CHEBI:18420"/>
    </cofactor>
    <text evidence="10">Manganese or magnesium. Binds 1 divalent metal ion per monomer in the absence of substrate. May bind a second metal ion after substrate binding.</text>
</comment>
<feature type="binding site" evidence="10">
    <location>
        <position position="117"/>
    </location>
    <ligand>
        <name>a divalent metal cation</name>
        <dbReference type="ChEBI" id="CHEBI:60240"/>
    </ligand>
</feature>
<dbReference type="Pfam" id="PF01351">
    <property type="entry name" value="RNase_HII"/>
    <property type="match status" value="1"/>
</dbReference>
<feature type="binding site" evidence="10">
    <location>
        <position position="13"/>
    </location>
    <ligand>
        <name>a divalent metal cation</name>
        <dbReference type="ChEBI" id="CHEBI:60240"/>
    </ligand>
</feature>
<evidence type="ECO:0000256" key="8">
    <source>
        <dbReference type="ARBA" id="ARBA00022759"/>
    </source>
</evidence>
<keyword evidence="8 10" id="KW-0255">Endonuclease</keyword>
<dbReference type="InterPro" id="IPR024567">
    <property type="entry name" value="RNase_HII/HIII_dom"/>
</dbReference>
<dbReference type="PANTHER" id="PTHR10954:SF23">
    <property type="entry name" value="RIBONUCLEASE"/>
    <property type="match status" value="1"/>
</dbReference>
<evidence type="ECO:0000256" key="2">
    <source>
        <dbReference type="ARBA" id="ARBA00004065"/>
    </source>
</evidence>
<evidence type="ECO:0000313" key="14">
    <source>
        <dbReference type="Proteomes" id="UP001162175"/>
    </source>
</evidence>
<dbReference type="GO" id="GO:0004523">
    <property type="term" value="F:RNA-DNA hybrid ribonuclease activity"/>
    <property type="evidence" value="ECO:0007669"/>
    <property type="project" value="UniProtKB-UniRule"/>
</dbReference>
<evidence type="ECO:0000256" key="1">
    <source>
        <dbReference type="ARBA" id="ARBA00000077"/>
    </source>
</evidence>
<accession>A0AA43R124</accession>
<feature type="domain" description="RNase H type-2" evidence="12">
    <location>
        <begin position="6"/>
        <end position="232"/>
    </location>
</feature>
<dbReference type="InterPro" id="IPR001352">
    <property type="entry name" value="RNase_HII/HIII"/>
</dbReference>
<keyword evidence="6 10" id="KW-0540">Nuclease</keyword>
<dbReference type="GO" id="GO:0006298">
    <property type="term" value="P:mismatch repair"/>
    <property type="evidence" value="ECO:0007669"/>
    <property type="project" value="TreeGrafter"/>
</dbReference>
<dbReference type="PROSITE" id="PS51975">
    <property type="entry name" value="RNASE_H_2"/>
    <property type="match status" value="1"/>
</dbReference>
<dbReference type="AlphaFoldDB" id="A0AA43R124"/>
<dbReference type="Proteomes" id="UP001162175">
    <property type="component" value="Unassembled WGS sequence"/>
</dbReference>
<evidence type="ECO:0000256" key="11">
    <source>
        <dbReference type="RuleBase" id="RU003515"/>
    </source>
</evidence>
<dbReference type="GO" id="GO:0043137">
    <property type="term" value="P:DNA replication, removal of RNA primer"/>
    <property type="evidence" value="ECO:0007669"/>
    <property type="project" value="TreeGrafter"/>
</dbReference>
<comment type="caution">
    <text evidence="13">The sequence shown here is derived from an EMBL/GenBank/DDBJ whole genome shotgun (WGS) entry which is preliminary data.</text>
</comment>
<dbReference type="GO" id="GO:0003723">
    <property type="term" value="F:RNA binding"/>
    <property type="evidence" value="ECO:0007669"/>
    <property type="project" value="UniProtKB-UniRule"/>
</dbReference>
<comment type="catalytic activity">
    <reaction evidence="1 10 11">
        <text>Endonucleolytic cleavage to 5'-phosphomonoester.</text>
        <dbReference type="EC" id="3.1.26.4"/>
    </reaction>
</comment>
<sequence>MFFDELEYIGVDETGVGDYFSPIVSVACFIPKENLELVKNLGIKDSKKITDSKIIQIAEHIIKNNLVHFKDTTLSQKGYNNLIKIGINNNSVKTLIHFNSIKRLLKKVGANKTIVIDQYASIENMKKHIKALKERSIVKDLNIDDFNLILETKAEEKFLSVACASVLARYLLLNKMKLQKDNYQGFEFKLGASNPIIDLGVEFVKKFGVDELENVAKVSFKTTNKILEKLNL</sequence>
<comment type="similarity">
    <text evidence="4">Belongs to the RNase HII family. RnhC subfamily.</text>
</comment>
<feature type="binding site" evidence="10">
    <location>
        <position position="12"/>
    </location>
    <ligand>
        <name>a divalent metal cation</name>
        <dbReference type="ChEBI" id="CHEBI:60240"/>
    </ligand>
</feature>
<reference evidence="13" key="1">
    <citation type="submission" date="2022-11" db="EMBL/GenBank/DDBJ databases">
        <title>Draft genome of Mycoplasma arginini isolated from fly.</title>
        <authorList>
            <person name="Severgnini M."/>
            <person name="Gioia G."/>
            <person name="Cremonesi P."/>
            <person name="Moroni P."/>
            <person name="Addis M.F."/>
            <person name="Castiglioni B."/>
        </authorList>
    </citation>
    <scope>NUCLEOTIDE SEQUENCE</scope>
    <source>
        <strain evidence="13">QMP CG1-1632</strain>
    </source>
</reference>
<gene>
    <name evidence="13" type="ORF">DCBHLPFO_00177</name>
</gene>
<dbReference type="CDD" id="cd06590">
    <property type="entry name" value="RNase_HII_bacteria_HIII_like"/>
    <property type="match status" value="1"/>
</dbReference>
<evidence type="ECO:0000256" key="9">
    <source>
        <dbReference type="ARBA" id="ARBA00022801"/>
    </source>
</evidence>
<dbReference type="Gene3D" id="3.30.420.10">
    <property type="entry name" value="Ribonuclease H-like superfamily/Ribonuclease H"/>
    <property type="match status" value="1"/>
</dbReference>
<evidence type="ECO:0000259" key="12">
    <source>
        <dbReference type="PROSITE" id="PS51975"/>
    </source>
</evidence>
<dbReference type="GO" id="GO:0046872">
    <property type="term" value="F:metal ion binding"/>
    <property type="evidence" value="ECO:0007669"/>
    <property type="project" value="UniProtKB-KW"/>
</dbReference>
<keyword evidence="7 10" id="KW-0479">Metal-binding</keyword>
<name>A0AA43R124_MYCAR</name>
<protein>
    <recommendedName>
        <fullName evidence="11">Ribonuclease</fullName>
        <ecNumber evidence="11">3.1.26.4</ecNumber>
    </recommendedName>
</protein>